<dbReference type="PANTHER" id="PTHR21600:SF44">
    <property type="entry name" value="RIBOSOMAL LARGE SUBUNIT PSEUDOURIDINE SYNTHASE D"/>
    <property type="match status" value="1"/>
</dbReference>
<evidence type="ECO:0000256" key="2">
    <source>
        <dbReference type="ARBA" id="ARBA00023235"/>
    </source>
</evidence>
<dbReference type="PROSITE" id="PS01129">
    <property type="entry name" value="PSI_RLU"/>
    <property type="match status" value="1"/>
</dbReference>
<evidence type="ECO:0000256" key="1">
    <source>
        <dbReference type="ARBA" id="ARBA00010876"/>
    </source>
</evidence>
<dbReference type="InterPro" id="IPR020103">
    <property type="entry name" value="PsdUridine_synth_cat_dom_sf"/>
</dbReference>
<keyword evidence="4" id="KW-0694">RNA-binding</keyword>
<dbReference type="PROSITE" id="PS50889">
    <property type="entry name" value="S4"/>
    <property type="match status" value="1"/>
</dbReference>
<dbReference type="PANTHER" id="PTHR21600">
    <property type="entry name" value="MITOCHONDRIAL RNA PSEUDOURIDINE SYNTHASE"/>
    <property type="match status" value="1"/>
</dbReference>
<dbReference type="Pfam" id="PF01479">
    <property type="entry name" value="S4"/>
    <property type="match status" value="1"/>
</dbReference>
<dbReference type="InterPro" id="IPR006224">
    <property type="entry name" value="PsdUridine_synth_RluA-like_CS"/>
</dbReference>
<proteinExistence type="inferred from homology"/>
<protein>
    <recommendedName>
        <fullName evidence="5">Pseudouridine synthase</fullName>
        <ecNumber evidence="5">5.4.99.-</ecNumber>
    </recommendedName>
</protein>
<feature type="compositionally biased region" description="Low complexity" evidence="6">
    <location>
        <begin position="37"/>
        <end position="47"/>
    </location>
</feature>
<evidence type="ECO:0000313" key="9">
    <source>
        <dbReference type="Proteomes" id="UP000199041"/>
    </source>
</evidence>
<dbReference type="NCBIfam" id="TIGR00005">
    <property type="entry name" value="rluA_subfam"/>
    <property type="match status" value="1"/>
</dbReference>
<evidence type="ECO:0000256" key="4">
    <source>
        <dbReference type="PROSITE-ProRule" id="PRU00182"/>
    </source>
</evidence>
<dbReference type="CDD" id="cd02869">
    <property type="entry name" value="PseudoU_synth_RluA_like"/>
    <property type="match status" value="1"/>
</dbReference>
<feature type="domain" description="RNA-binding S4" evidence="7">
    <location>
        <begin position="74"/>
        <end position="134"/>
    </location>
</feature>
<dbReference type="InterPro" id="IPR002942">
    <property type="entry name" value="S4_RNA-bd"/>
</dbReference>
<comment type="catalytic activity">
    <reaction evidence="5">
        <text>a uridine in RNA = a pseudouridine in RNA</text>
        <dbReference type="Rhea" id="RHEA:48348"/>
        <dbReference type="Rhea" id="RHEA-COMP:12068"/>
        <dbReference type="Rhea" id="RHEA-COMP:12069"/>
        <dbReference type="ChEBI" id="CHEBI:65314"/>
        <dbReference type="ChEBI" id="CHEBI:65315"/>
    </reaction>
</comment>
<dbReference type="SUPFAM" id="SSF55120">
    <property type="entry name" value="Pseudouridine synthase"/>
    <property type="match status" value="1"/>
</dbReference>
<name>A0A1H3Y930_9BACT</name>
<dbReference type="EC" id="5.4.99.-" evidence="5"/>
<evidence type="ECO:0000313" key="8">
    <source>
        <dbReference type="EMBL" id="SEA07511.1"/>
    </source>
</evidence>
<evidence type="ECO:0000256" key="5">
    <source>
        <dbReference type="RuleBase" id="RU362028"/>
    </source>
</evidence>
<dbReference type="GO" id="GO:0003723">
    <property type="term" value="F:RNA binding"/>
    <property type="evidence" value="ECO:0007669"/>
    <property type="project" value="UniProtKB-KW"/>
</dbReference>
<feature type="active site" evidence="3">
    <location>
        <position position="201"/>
    </location>
</feature>
<dbReference type="SMART" id="SM00363">
    <property type="entry name" value="S4"/>
    <property type="match status" value="1"/>
</dbReference>
<feature type="region of interest" description="Disordered" evidence="6">
    <location>
        <begin position="1"/>
        <end position="52"/>
    </location>
</feature>
<dbReference type="InterPro" id="IPR036986">
    <property type="entry name" value="S4_RNA-bd_sf"/>
</dbReference>
<dbReference type="InterPro" id="IPR006225">
    <property type="entry name" value="PsdUridine_synth_RluC/D"/>
</dbReference>
<dbReference type="GO" id="GO:0120159">
    <property type="term" value="F:rRNA pseudouridine synthase activity"/>
    <property type="evidence" value="ECO:0007669"/>
    <property type="project" value="UniProtKB-ARBA"/>
</dbReference>
<dbReference type="GO" id="GO:0000455">
    <property type="term" value="P:enzyme-directed rRNA pseudouridine synthesis"/>
    <property type="evidence" value="ECO:0007669"/>
    <property type="project" value="TreeGrafter"/>
</dbReference>
<dbReference type="InterPro" id="IPR050188">
    <property type="entry name" value="RluA_PseudoU_synthase"/>
</dbReference>
<dbReference type="Proteomes" id="UP000199041">
    <property type="component" value="Unassembled WGS sequence"/>
</dbReference>
<dbReference type="AlphaFoldDB" id="A0A1H3Y930"/>
<dbReference type="CDD" id="cd00165">
    <property type="entry name" value="S4"/>
    <property type="match status" value="1"/>
</dbReference>
<accession>A0A1H3Y930</accession>
<gene>
    <name evidence="8" type="ORF">SAMN05192529_107146</name>
</gene>
<dbReference type="EMBL" id="FNQY01000007">
    <property type="protein sequence ID" value="SEA07511.1"/>
    <property type="molecule type" value="Genomic_DNA"/>
</dbReference>
<sequence length="394" mass="44832">MSYLCPMITSHLSGKDPSQKASGPSKEVASMPLSDNSSTDQLQSSADDQQDTDQELEALYEKKVYIIDGGQQPLRIDKWMQARIEYATRSKVQKGIDAGFLTVNGKTVKSNYKVRPGDEVVWLHYSNPEYSEIKPEQMDLDIVYEDDAVMVINKVPGMVVHPGVGNYTGTLLNGVAYHLLQQNPEINDDTLPRFGLVHRIDKNTTGLIVLAKTAEAASHLAKQFFEHTVTRKYEAVVWGDLKEEEGTINAHIARHERFRKMFTTYPDGDKGKHAITHYKVLQRLNYVSVVECILETGRTHQIRVHMKSIGHTLFNDHEYGGDRILKGTIYTKYKQFVDNCFELCPRCALHAKTLGFTHPVTNERMFFDSPLPADMEGLIDKWTRYIQHRPLTED</sequence>
<dbReference type="Pfam" id="PF00849">
    <property type="entry name" value="PseudoU_synth_2"/>
    <property type="match status" value="1"/>
</dbReference>
<keyword evidence="2 5" id="KW-0413">Isomerase</keyword>
<dbReference type="Gene3D" id="3.30.2350.10">
    <property type="entry name" value="Pseudouridine synthase"/>
    <property type="match status" value="1"/>
</dbReference>
<evidence type="ECO:0000256" key="6">
    <source>
        <dbReference type="SAM" id="MobiDB-lite"/>
    </source>
</evidence>
<keyword evidence="9" id="KW-1185">Reference proteome</keyword>
<organism evidence="8 9">
    <name type="scientific">Arachidicoccus rhizosphaerae</name>
    <dbReference type="NCBI Taxonomy" id="551991"/>
    <lineage>
        <taxon>Bacteria</taxon>
        <taxon>Pseudomonadati</taxon>
        <taxon>Bacteroidota</taxon>
        <taxon>Chitinophagia</taxon>
        <taxon>Chitinophagales</taxon>
        <taxon>Chitinophagaceae</taxon>
        <taxon>Arachidicoccus</taxon>
    </lineage>
</organism>
<dbReference type="InterPro" id="IPR006145">
    <property type="entry name" value="PsdUridine_synth_RsuA/RluA"/>
</dbReference>
<reference evidence="8 9" key="1">
    <citation type="submission" date="2016-10" db="EMBL/GenBank/DDBJ databases">
        <authorList>
            <person name="de Groot N.N."/>
        </authorList>
    </citation>
    <scope>NUCLEOTIDE SEQUENCE [LARGE SCALE GENOMIC DNA]</scope>
    <source>
        <strain evidence="8 9">Vu-144</strain>
    </source>
</reference>
<comment type="function">
    <text evidence="5">Responsible for synthesis of pseudouridine from uracil.</text>
</comment>
<comment type="similarity">
    <text evidence="1 5">Belongs to the pseudouridine synthase RluA family.</text>
</comment>
<evidence type="ECO:0000259" key="7">
    <source>
        <dbReference type="SMART" id="SM00363"/>
    </source>
</evidence>
<dbReference type="SUPFAM" id="SSF55174">
    <property type="entry name" value="Alpha-L RNA-binding motif"/>
    <property type="match status" value="1"/>
</dbReference>
<evidence type="ECO:0000256" key="3">
    <source>
        <dbReference type="PIRSR" id="PIRSR606225-1"/>
    </source>
</evidence>
<dbReference type="STRING" id="551991.SAMN05192529_107146"/>
<dbReference type="Gene3D" id="3.10.290.10">
    <property type="entry name" value="RNA-binding S4 domain"/>
    <property type="match status" value="1"/>
</dbReference>